<organism evidence="2 3">
    <name type="scientific">Cinara cedri</name>
    <dbReference type="NCBI Taxonomy" id="506608"/>
    <lineage>
        <taxon>Eukaryota</taxon>
        <taxon>Metazoa</taxon>
        <taxon>Ecdysozoa</taxon>
        <taxon>Arthropoda</taxon>
        <taxon>Hexapoda</taxon>
        <taxon>Insecta</taxon>
        <taxon>Pterygota</taxon>
        <taxon>Neoptera</taxon>
        <taxon>Paraneoptera</taxon>
        <taxon>Hemiptera</taxon>
        <taxon>Sternorrhyncha</taxon>
        <taxon>Aphidomorpha</taxon>
        <taxon>Aphidoidea</taxon>
        <taxon>Aphididae</taxon>
        <taxon>Lachninae</taxon>
        <taxon>Cinara</taxon>
    </lineage>
</organism>
<dbReference type="PANTHER" id="PTHR36688:SF1">
    <property type="entry name" value="ENDONUCLEASE_EXONUCLEASE_PHOSPHATASE DOMAIN-CONTAINING PROTEIN"/>
    <property type="match status" value="1"/>
</dbReference>
<feature type="domain" description="Reverse transcriptase" evidence="1">
    <location>
        <begin position="97"/>
        <end position="199"/>
    </location>
</feature>
<dbReference type="GO" id="GO:0003964">
    <property type="term" value="F:RNA-directed DNA polymerase activity"/>
    <property type="evidence" value="ECO:0007669"/>
    <property type="project" value="UniProtKB-KW"/>
</dbReference>
<dbReference type="InterPro" id="IPR000477">
    <property type="entry name" value="RT_dom"/>
</dbReference>
<proteinExistence type="predicted"/>
<evidence type="ECO:0000259" key="1">
    <source>
        <dbReference type="Pfam" id="PF00078"/>
    </source>
</evidence>
<keyword evidence="2" id="KW-0808">Transferase</keyword>
<protein>
    <submittedName>
        <fullName evidence="2">Reverse transcriptase domain</fullName>
    </submittedName>
</protein>
<dbReference type="Proteomes" id="UP000325440">
    <property type="component" value="Unassembled WGS sequence"/>
</dbReference>
<sequence length="249" mass="29247">MAIILLTHIYNAIIRTEYVPVQWKKAQVIMLLKPGKPSERVTSYRFISLLSSLSKLFEKLLLIRLKPLIEEKKLIPDHQFGFRNKHSTIDQLEYHKVLGPILYLIYTADIPTNTDSTTVMFADDTAILTTSKDQRAATDNLQISINNIYNWTRHWKIKINSDKSVHLNYTLRKTVNISVLLDHTIIPQKDSAKYLGMHLDSRLNWKHHVRQKKLQIKEKMRKLYWLFGRNSTLDLTNKRLLYVSIIKPI</sequence>
<reference evidence="2 3" key="1">
    <citation type="submission" date="2019-08" db="EMBL/GenBank/DDBJ databases">
        <authorList>
            <person name="Alioto T."/>
            <person name="Alioto T."/>
            <person name="Gomez Garrido J."/>
        </authorList>
    </citation>
    <scope>NUCLEOTIDE SEQUENCE [LARGE SCALE GENOMIC DNA]</scope>
</reference>
<keyword evidence="3" id="KW-1185">Reference proteome</keyword>
<accession>A0A5E4N1C9</accession>
<dbReference type="AlphaFoldDB" id="A0A5E4N1C9"/>
<name>A0A5E4N1C9_9HEMI</name>
<keyword evidence="2" id="KW-0695">RNA-directed DNA polymerase</keyword>
<evidence type="ECO:0000313" key="2">
    <source>
        <dbReference type="EMBL" id="VVC38482.1"/>
    </source>
</evidence>
<dbReference type="EMBL" id="CABPRJ010001475">
    <property type="protein sequence ID" value="VVC38482.1"/>
    <property type="molecule type" value="Genomic_DNA"/>
</dbReference>
<dbReference type="InterPro" id="IPR052560">
    <property type="entry name" value="RdDP_mobile_element"/>
</dbReference>
<gene>
    <name evidence="2" type="ORF">CINCED_3A020871</name>
</gene>
<keyword evidence="2" id="KW-0548">Nucleotidyltransferase</keyword>
<dbReference type="OrthoDB" id="416454at2759"/>
<dbReference type="PANTHER" id="PTHR36688">
    <property type="entry name" value="ENDO/EXONUCLEASE/PHOSPHATASE DOMAIN-CONTAINING PROTEIN"/>
    <property type="match status" value="1"/>
</dbReference>
<dbReference type="Pfam" id="PF00078">
    <property type="entry name" value="RVT_1"/>
    <property type="match status" value="1"/>
</dbReference>
<evidence type="ECO:0000313" key="3">
    <source>
        <dbReference type="Proteomes" id="UP000325440"/>
    </source>
</evidence>